<sequence>MKKIINNEIGEINLYLGETILTVKSTDTHQTLTSAMAEYWRFYSTPEHRNLPVQLPNERKNADKKRRNLGRILTLSEKVY</sequence>
<accession>A0A2M7W3D9</accession>
<protein>
    <submittedName>
        <fullName evidence="1">Uncharacterized protein</fullName>
    </submittedName>
</protein>
<dbReference type="Proteomes" id="UP000230137">
    <property type="component" value="Unassembled WGS sequence"/>
</dbReference>
<dbReference type="AlphaFoldDB" id="A0A2M7W3D9"/>
<name>A0A2M7W3D9_9BACT</name>
<evidence type="ECO:0000313" key="2">
    <source>
        <dbReference type="Proteomes" id="UP000230137"/>
    </source>
</evidence>
<organism evidence="1 2">
    <name type="scientific">Candidatus Berkelbacteria bacterium CG_4_10_14_0_2_um_filter_35_9_33_12</name>
    <dbReference type="NCBI Taxonomy" id="1974499"/>
    <lineage>
        <taxon>Bacteria</taxon>
        <taxon>Candidatus Berkelbacteria</taxon>
    </lineage>
</organism>
<comment type="caution">
    <text evidence="1">The sequence shown here is derived from an EMBL/GenBank/DDBJ whole genome shotgun (WGS) entry which is preliminary data.</text>
</comment>
<evidence type="ECO:0000313" key="1">
    <source>
        <dbReference type="EMBL" id="PJA20000.1"/>
    </source>
</evidence>
<dbReference type="EMBL" id="PFQF01000044">
    <property type="protein sequence ID" value="PJA20000.1"/>
    <property type="molecule type" value="Genomic_DNA"/>
</dbReference>
<gene>
    <name evidence="1" type="ORF">COX60_03150</name>
</gene>
<proteinExistence type="predicted"/>
<reference evidence="2" key="1">
    <citation type="submission" date="2017-09" db="EMBL/GenBank/DDBJ databases">
        <title>Depth-based differentiation of microbial function through sediment-hosted aquifers and enrichment of novel symbionts in the deep terrestrial subsurface.</title>
        <authorList>
            <person name="Probst A.J."/>
            <person name="Ladd B."/>
            <person name="Jarett J.K."/>
            <person name="Geller-Mcgrath D.E."/>
            <person name="Sieber C.M.K."/>
            <person name="Emerson J.B."/>
            <person name="Anantharaman K."/>
            <person name="Thomas B.C."/>
            <person name="Malmstrom R."/>
            <person name="Stieglmeier M."/>
            <person name="Klingl A."/>
            <person name="Woyke T."/>
            <person name="Ryan C.M."/>
            <person name="Banfield J.F."/>
        </authorList>
    </citation>
    <scope>NUCLEOTIDE SEQUENCE [LARGE SCALE GENOMIC DNA]</scope>
</reference>